<gene>
    <name evidence="1" type="ORF">C5S46_04520</name>
</gene>
<evidence type="ECO:0000313" key="2">
    <source>
        <dbReference type="Proteomes" id="UP000315423"/>
    </source>
</evidence>
<comment type="caution">
    <text evidence="1">The sequence shown here is derived from an EMBL/GenBank/DDBJ whole genome shotgun (WGS) entry which is preliminary data.</text>
</comment>
<reference evidence="1" key="1">
    <citation type="submission" date="2018-09" db="EMBL/GenBank/DDBJ databases">
        <title>A genomic encyclopedia of anaerobic methanotrophic archaea.</title>
        <authorList>
            <person name="Skennerton C.T."/>
            <person name="Chadwick G.L."/>
            <person name="Laso-Perez R."/>
            <person name="Leu A.O."/>
            <person name="Speth D.R."/>
            <person name="Yu H."/>
            <person name="Morgan-Lang C."/>
            <person name="Hatzenpichler R."/>
            <person name="Goudeau D."/>
            <person name="Malmstrom R."/>
            <person name="Woyke T."/>
            <person name="Hallam S."/>
            <person name="Tyson G.W."/>
            <person name="Wegener G."/>
            <person name="Boetius A."/>
            <person name="Orphan V.J."/>
        </authorList>
    </citation>
    <scope>NUCLEOTIDE SEQUENCE</scope>
    <source>
        <strain evidence="1">CONS3730D10UFb2</strain>
    </source>
</reference>
<evidence type="ECO:0000313" key="1">
    <source>
        <dbReference type="EMBL" id="TKY91695.1"/>
    </source>
</evidence>
<organism evidence="1 2">
    <name type="scientific">Candidatus Methanomarinus sp</name>
    <dbReference type="NCBI Taxonomy" id="3386244"/>
    <lineage>
        <taxon>Archaea</taxon>
        <taxon>Methanobacteriati</taxon>
        <taxon>Methanobacteriota</taxon>
        <taxon>Stenosarchaea group</taxon>
        <taxon>Methanomicrobia</taxon>
        <taxon>Methanosarcinales</taxon>
        <taxon>ANME-2 cluster</taxon>
        <taxon>Candidatus Methanocomedenaceae</taxon>
        <taxon>Candidatus Methanomarinus</taxon>
    </lineage>
</organism>
<dbReference type="Proteomes" id="UP000315423">
    <property type="component" value="Unassembled WGS sequence"/>
</dbReference>
<sequence length="619" mass="73816">MPVPSEPLNISNVTTKWDLSFLFNSRVEADKEVMRLVKIEFELEDKYINNYFRPQFQTLKGEVLMEYLEEEEYYLESFEALWQYAFAQHSLNVNDPYFNNLLSDMQDLSTKHDEATSFVEVKLTSISEDEWDRIFSEEPGLEKYRPYLESNYIRYKDHRPHNENHNAYLTEIINQLMKLETIATTEITNNVTKPGNITLDNGEEYAINSQSFYFLLYTDNNRKNREKCYNKRFDHLINESDKMAELYNEKSKLDDKHARELNYTDAFEASLFCSYLEKEQNDDMNSVLKKRKNVFDEYFEFKRNKLGLDQLRPYDIYLHLSEEPIQYCNYTDALLDIQQSYSSMDPEFNRIFIQTVTGNCIDVYPNPENGKQSGGYCFGPCKEDTFPLIFLNYNGLITDKKSITRKMGYGFYFYLVYNNVDYLYCDGTTYEMEIPSTFNEELFIDYIINNKSNETVVSMLSQHIEDYYSYFTTQPLITEFEYEAHRLCSKQDNISGADLNSLWTNLSKEYRNEKIKYYDEDSAEWILFKHIYFTYNYHTYNYAISKAITLSLFKQYKEDPQKFNENYIEYLKAGTTITPQEKLKKYFNIKIDEKLFEDAMDVVESRVNTLIELEKETVE</sequence>
<dbReference type="EMBL" id="QYBA01000147">
    <property type="protein sequence ID" value="TKY91695.1"/>
    <property type="molecule type" value="Genomic_DNA"/>
</dbReference>
<protein>
    <submittedName>
        <fullName evidence="1">Peptidase</fullName>
    </submittedName>
</protein>
<name>A0AC61SAU2_9EURY</name>
<proteinExistence type="predicted"/>
<accession>A0AC61SAU2</accession>